<organism evidence="3 4">
    <name type="scientific">Colletotrichum musicola</name>
    <dbReference type="NCBI Taxonomy" id="2175873"/>
    <lineage>
        <taxon>Eukaryota</taxon>
        <taxon>Fungi</taxon>
        <taxon>Dikarya</taxon>
        <taxon>Ascomycota</taxon>
        <taxon>Pezizomycotina</taxon>
        <taxon>Sordariomycetes</taxon>
        <taxon>Hypocreomycetidae</taxon>
        <taxon>Glomerellales</taxon>
        <taxon>Glomerellaceae</taxon>
        <taxon>Colletotrichum</taxon>
        <taxon>Colletotrichum orchidearum species complex</taxon>
    </lineage>
</organism>
<sequence length="208" mass="23249">MRQPQFDMTAAVSDGSVGNDVLKDLTEMLQMLQTSQTIRTYSFPTLKELHNFQAALTGFTVLFDGLAAAFAISRRRMVVPIHKKWEAGWTRVQVVQQNSIIQLLAFFPDFHHGQCMNFVLKGTDVFETFSRSSKAGIKFVDAKFPLPRMSNGTDGPSDDMGFICLDMPDLPGEHDDISLLFENEAERDRLCQCLPAPVKGGSRSLRGK</sequence>
<evidence type="ECO:0000259" key="2">
    <source>
        <dbReference type="Pfam" id="PF24589"/>
    </source>
</evidence>
<dbReference type="Proteomes" id="UP000639643">
    <property type="component" value="Unassembled WGS sequence"/>
</dbReference>
<accession>A0A8H6NQT7</accession>
<dbReference type="EMBL" id="WIGM01000096">
    <property type="protein sequence ID" value="KAF6840759.1"/>
    <property type="molecule type" value="Genomic_DNA"/>
</dbReference>
<reference evidence="3" key="1">
    <citation type="journal article" date="2020" name="Phytopathology">
        <title>Genome Sequence Resources of Colletotrichum truncatum, C. plurivorum, C. musicola, and C. sojae: Four Species Pathogenic to Soybean (Glycine max).</title>
        <authorList>
            <person name="Rogerio F."/>
            <person name="Boufleur T.R."/>
            <person name="Ciampi-Guillardi M."/>
            <person name="Sukno S.A."/>
            <person name="Thon M.R."/>
            <person name="Massola Junior N.S."/>
            <person name="Baroncelli R."/>
        </authorList>
    </citation>
    <scope>NUCLEOTIDE SEQUENCE</scope>
    <source>
        <strain evidence="3">LFN0074</strain>
    </source>
</reference>
<evidence type="ECO:0000259" key="1">
    <source>
        <dbReference type="Pfam" id="PF24588"/>
    </source>
</evidence>
<dbReference type="AlphaFoldDB" id="A0A8H6NQT7"/>
<protein>
    <submittedName>
        <fullName evidence="3">Uncharacterized protein</fullName>
    </submittedName>
</protein>
<evidence type="ECO:0000313" key="4">
    <source>
        <dbReference type="Proteomes" id="UP000639643"/>
    </source>
</evidence>
<proteinExistence type="predicted"/>
<keyword evidence="4" id="KW-1185">Reference proteome</keyword>
<dbReference type="InterPro" id="IPR056033">
    <property type="entry name" value="DUF7614"/>
</dbReference>
<evidence type="ECO:0000313" key="3">
    <source>
        <dbReference type="EMBL" id="KAF6840759.1"/>
    </source>
</evidence>
<feature type="domain" description="DUF7614" evidence="2">
    <location>
        <begin position="63"/>
        <end position="195"/>
    </location>
</feature>
<feature type="domain" description="DUF7613" evidence="1">
    <location>
        <begin position="1"/>
        <end position="57"/>
    </location>
</feature>
<name>A0A8H6NQT7_9PEZI</name>
<comment type="caution">
    <text evidence="3">The sequence shown here is derived from an EMBL/GenBank/DDBJ whole genome shotgun (WGS) entry which is preliminary data.</text>
</comment>
<gene>
    <name evidence="3" type="ORF">CMUS01_03792</name>
</gene>
<dbReference type="Pfam" id="PF24589">
    <property type="entry name" value="DUF7614"/>
    <property type="match status" value="1"/>
</dbReference>
<dbReference type="InterPro" id="IPR056032">
    <property type="entry name" value="DUF7613"/>
</dbReference>
<dbReference type="OrthoDB" id="4356615at2759"/>
<dbReference type="Pfam" id="PF24588">
    <property type="entry name" value="DUF7613"/>
    <property type="match status" value="1"/>
</dbReference>